<evidence type="ECO:0000259" key="5">
    <source>
        <dbReference type="Pfam" id="PF00149"/>
    </source>
</evidence>
<dbReference type="RefSeq" id="WP_111591655.1">
    <property type="nucleotide sequence ID" value="NZ_QLMA01000002.1"/>
</dbReference>
<keyword evidence="4" id="KW-0472">Membrane</keyword>
<dbReference type="OrthoDB" id="333971at2"/>
<evidence type="ECO:0000256" key="1">
    <source>
        <dbReference type="ARBA" id="ARBA00004370"/>
    </source>
</evidence>
<protein>
    <submittedName>
        <fullName evidence="7">Calcineurin-like phosphoesterase family protein</fullName>
    </submittedName>
</protein>
<comment type="caution">
    <text evidence="7">The sequence shown here is derived from an EMBL/GenBank/DDBJ whole genome shotgun (WGS) entry which is preliminary data.</text>
</comment>
<reference evidence="7 8" key="1">
    <citation type="submission" date="2018-06" db="EMBL/GenBank/DDBJ databases">
        <title>Genomic Encyclopedia of Archaeal and Bacterial Type Strains, Phase II (KMG-II): from individual species to whole genera.</title>
        <authorList>
            <person name="Goeker M."/>
        </authorList>
    </citation>
    <scope>NUCLEOTIDE SEQUENCE [LARGE SCALE GENOMIC DNA]</scope>
    <source>
        <strain evidence="7 8">DSM 29821</strain>
    </source>
</reference>
<evidence type="ECO:0000313" key="7">
    <source>
        <dbReference type="EMBL" id="RAJ86043.1"/>
    </source>
</evidence>
<gene>
    <name evidence="7" type="ORF">CLV59_102754</name>
</gene>
<dbReference type="InterPro" id="IPR051558">
    <property type="entry name" value="Metallophosphoesterase_PAP"/>
</dbReference>
<comment type="subcellular location">
    <subcellularLocation>
        <location evidence="1">Membrane</location>
    </subcellularLocation>
</comment>
<dbReference type="AlphaFoldDB" id="A0A327W9I3"/>
<evidence type="ECO:0000256" key="2">
    <source>
        <dbReference type="ARBA" id="ARBA00022729"/>
    </source>
</evidence>
<keyword evidence="3" id="KW-0378">Hydrolase</keyword>
<organism evidence="7 8">
    <name type="scientific">Chitinophaga dinghuensis</name>
    <dbReference type="NCBI Taxonomy" id="1539050"/>
    <lineage>
        <taxon>Bacteria</taxon>
        <taxon>Pseudomonadati</taxon>
        <taxon>Bacteroidota</taxon>
        <taxon>Chitinophagia</taxon>
        <taxon>Chitinophagales</taxon>
        <taxon>Chitinophagaceae</taxon>
        <taxon>Chitinophaga</taxon>
    </lineage>
</organism>
<accession>A0A327W9I3</accession>
<evidence type="ECO:0000313" key="8">
    <source>
        <dbReference type="Proteomes" id="UP000249819"/>
    </source>
</evidence>
<dbReference type="Proteomes" id="UP000249819">
    <property type="component" value="Unassembled WGS sequence"/>
</dbReference>
<keyword evidence="2" id="KW-0732">Signal</keyword>
<dbReference type="GO" id="GO:0016787">
    <property type="term" value="F:hydrolase activity"/>
    <property type="evidence" value="ECO:0007669"/>
    <property type="project" value="UniProtKB-KW"/>
</dbReference>
<dbReference type="InterPro" id="IPR029052">
    <property type="entry name" value="Metallo-depent_PP-like"/>
</dbReference>
<keyword evidence="8" id="KW-1185">Reference proteome</keyword>
<dbReference type="Pfam" id="PF00149">
    <property type="entry name" value="Metallophos"/>
    <property type="match status" value="1"/>
</dbReference>
<dbReference type="InterPro" id="IPR000184">
    <property type="entry name" value="Bac_surfAg_D15"/>
</dbReference>
<evidence type="ECO:0000256" key="4">
    <source>
        <dbReference type="ARBA" id="ARBA00023136"/>
    </source>
</evidence>
<name>A0A327W9I3_9BACT</name>
<dbReference type="InterPro" id="IPR004843">
    <property type="entry name" value="Calcineurin-like_PHP"/>
</dbReference>
<evidence type="ECO:0000256" key="3">
    <source>
        <dbReference type="ARBA" id="ARBA00022801"/>
    </source>
</evidence>
<dbReference type="Gene3D" id="3.60.21.10">
    <property type="match status" value="1"/>
</dbReference>
<sequence length="1215" mass="137500">MSVRYLSILLMLLPFTLLAQSGEVKQRIILIGDAGELHENGRNPVIDAVRSRFDMQDKRNTVLFLGDNVYPLGLPDSLSKRYPVARQILDYQINLVRGTNARGFIIPGNHDWEKSKPDGWATIRNQQAYVDSLHLPNVTFFPKEGCPGPEEVNLSKDVTLIIMDSEWWLFPYEKPGVESDCDCKTKDEVLVKISEIVAKNRNKLIIFATHHPFRSYGIHGGYYTIKQHIFPLTDMKPWMYLPLPVIGSIYPLTRGVFGTPEDLPHPLYKDMVSGVEAATKQHGPVIFVSGHDHTLQLIKDDGNSYVVSGSGAKNNRVKMGSKSSYATCKNGFSVLELMADSTVRVQFFLADSLEKPAYTDNLLRFSEFKEKGLTFQQPDTLPKVISFVPDSQYNDVGRFHRWLLGNNYRQIWATPLNFPVLDLRTAKGGLKILQRGGGMQTRSLRVADSSGTEYTMRSLKKYPLAAIPPILRETIAREVVQDQISASNPYATLSVAVLAEAAKVPHTNPTFIYLPKDTMLGIYANDFGGDVYLFEEREPETGDKDKSYNTLKVLAKTQGDNDYVVDQKSVLRARILDTYITDYDRHDDQWRWYREKHKGVEYYYPVPRDRDQAFFINEGFLPRVVATPSFMPQFYGFRRTGPWYNGWNFSTRYFDRTFLIEPDEAEWRKQTRKFVDRMTDSVLEASVNALPDTIRHLVNPYMLNTLKARRAVMEDVMLKYYRFLSKVVYVPATAKNELIELDKQANGGVALNIYKISKKGEVKQNIFSRTFDPRVTKELNIYGLGGQDQWLIKGNYATPIRIRLIGGPDADTYTDSSSASGGKRIRIYDQRSGKDTFNVDGNASLKLSDDPENIAYKRNYYKYDKFLPMLAAGFNKDDGILLGLGGQYLHQGWRKEPFASRQIFAATHALSTKAWNFRYIGEFTDVIGKSDLEVHATAKAPNNTINFFGYGNESIYDKDKPGKIRYYRARFALYSADLLLKTNLSNKFSVAYGPTGSFYSFEQEENQGRFITDFAQNGLDSASIVNKKGYLGGKIVAQLDTRNNKLIATRGVLWTTTFTGTGGLNNYSNNTATLQTDLSIYLSFSNPDRFVLVSRFGGGKVWGNFDYFQAYTVGGSQNLRGFRNYRFAGEAGAYNNTEVRLKLFDVKTYLLPASVGLLLFNDVGRVWASGEKSHVWHDGYGGGLYLSPVNALIVTAVLGHSNEGTLPYFSLGFKF</sequence>
<proteinExistence type="predicted"/>
<dbReference type="SUPFAM" id="SSF56300">
    <property type="entry name" value="Metallo-dependent phosphatases"/>
    <property type="match status" value="1"/>
</dbReference>
<dbReference type="Gene3D" id="2.40.160.50">
    <property type="entry name" value="membrane protein fhac: a member of the omp85/tpsb transporter family"/>
    <property type="match status" value="1"/>
</dbReference>
<dbReference type="PANTHER" id="PTHR10161:SF14">
    <property type="entry name" value="TARTRATE-RESISTANT ACID PHOSPHATASE TYPE 5"/>
    <property type="match status" value="1"/>
</dbReference>
<dbReference type="PANTHER" id="PTHR10161">
    <property type="entry name" value="TARTRATE-RESISTANT ACID PHOSPHATASE TYPE 5"/>
    <property type="match status" value="1"/>
</dbReference>
<feature type="domain" description="Calcineurin-like phosphoesterase" evidence="5">
    <location>
        <begin position="27"/>
        <end position="226"/>
    </location>
</feature>
<feature type="domain" description="Bacterial surface antigen (D15)" evidence="6">
    <location>
        <begin position="984"/>
        <end position="1175"/>
    </location>
</feature>
<evidence type="ECO:0000259" key="6">
    <source>
        <dbReference type="Pfam" id="PF01103"/>
    </source>
</evidence>
<dbReference type="Pfam" id="PF01103">
    <property type="entry name" value="Omp85"/>
    <property type="match status" value="1"/>
</dbReference>
<dbReference type="EMBL" id="QLMA01000002">
    <property type="protein sequence ID" value="RAJ86043.1"/>
    <property type="molecule type" value="Genomic_DNA"/>
</dbReference>
<dbReference type="GO" id="GO:0019867">
    <property type="term" value="C:outer membrane"/>
    <property type="evidence" value="ECO:0007669"/>
    <property type="project" value="InterPro"/>
</dbReference>